<accession>A0A9P8TNJ2</accession>
<evidence type="ECO:0000313" key="4">
    <source>
        <dbReference type="Proteomes" id="UP000774326"/>
    </source>
</evidence>
<feature type="region of interest" description="Disordered" evidence="1">
    <location>
        <begin position="1"/>
        <end position="48"/>
    </location>
</feature>
<proteinExistence type="predicted"/>
<sequence>MGSERRLQYTMSNDPESSQQGHSFIQPQLHSNSPQWSPINQLQQSSSSNINPQQLIGMEHQPQQHIYQCYPQRQDSFGDSHMGSFTTETPTFTDPPHQPTLDYKDCRSCITVRALNKQISLTSIQSLNSATNEIVQQRGTLTIHDPNEYSEPIVVEMNVESQGGDARLLRKLTVSIDDRLGIVSSSQGRGDQESSSRIPYKEVKNRATGSGEGRSFKIEATRDDLTIMLPCFEESEANIVGSGGGNEGHYKPLITVQLVPEENDLVSLQYTKQILSQSSPYMNTHVTPSLVPYHSHDPPTSQIMNPSANIMSNLNFDGSGYQNMQQIYHQPQHINQVQQYHQPQLTPSTPYYHNTGNIDNSNQFKYSNHSVTSINSFGSPTDGMSSLSPISPQFSSDTLGLSWSASASVSYSDDLAYKNVPGPENITPFPASAMFQLSQFQSLQIPSSQLKHHTFRHLFPLSTTHETYKILVPETPHIQTILNQVTNTIDPQLQTYKDSHLYYPKAHVPVEQYTGRRYAKENEFNSYVWMISLLNWEILGWNKGLLENAVNSWRNTVPGLMSRSAVVQANSTAGLKRRKKSTTAFKVFHGGGK</sequence>
<evidence type="ECO:0000259" key="2">
    <source>
        <dbReference type="Pfam" id="PF26087"/>
    </source>
</evidence>
<protein>
    <recommendedName>
        <fullName evidence="2">DUF8032 domain-containing protein</fullName>
    </recommendedName>
</protein>
<dbReference type="OrthoDB" id="5599902at2759"/>
<feature type="compositionally biased region" description="Polar residues" evidence="1">
    <location>
        <begin position="9"/>
        <end position="36"/>
    </location>
</feature>
<reference evidence="3" key="1">
    <citation type="journal article" date="2021" name="Open Biol.">
        <title>Shared evolutionary footprints suggest mitochondrial oxidative damage underlies multiple complex I losses in fungi.</title>
        <authorList>
            <person name="Schikora-Tamarit M.A."/>
            <person name="Marcet-Houben M."/>
            <person name="Nosek J."/>
            <person name="Gabaldon T."/>
        </authorList>
    </citation>
    <scope>NUCLEOTIDE SEQUENCE</scope>
    <source>
        <strain evidence="3">CBS2887</strain>
    </source>
</reference>
<name>A0A9P8TNJ2_WICPI</name>
<dbReference type="Pfam" id="PF26087">
    <property type="entry name" value="DUF8032"/>
    <property type="match status" value="1"/>
</dbReference>
<gene>
    <name evidence="3" type="ORF">WICPIJ_003778</name>
</gene>
<evidence type="ECO:0000313" key="3">
    <source>
        <dbReference type="EMBL" id="KAH3685234.1"/>
    </source>
</evidence>
<dbReference type="Proteomes" id="UP000774326">
    <property type="component" value="Unassembled WGS sequence"/>
</dbReference>
<dbReference type="AlphaFoldDB" id="A0A9P8TNJ2"/>
<dbReference type="InterPro" id="IPR058345">
    <property type="entry name" value="DUF8032"/>
</dbReference>
<organism evidence="3 4">
    <name type="scientific">Wickerhamomyces pijperi</name>
    <name type="common">Yeast</name>
    <name type="synonym">Pichia pijperi</name>
    <dbReference type="NCBI Taxonomy" id="599730"/>
    <lineage>
        <taxon>Eukaryota</taxon>
        <taxon>Fungi</taxon>
        <taxon>Dikarya</taxon>
        <taxon>Ascomycota</taxon>
        <taxon>Saccharomycotina</taxon>
        <taxon>Saccharomycetes</taxon>
        <taxon>Phaffomycetales</taxon>
        <taxon>Wickerhamomycetaceae</taxon>
        <taxon>Wickerhamomyces</taxon>
    </lineage>
</organism>
<comment type="caution">
    <text evidence="3">The sequence shown here is derived from an EMBL/GenBank/DDBJ whole genome shotgun (WGS) entry which is preliminary data.</text>
</comment>
<evidence type="ECO:0000256" key="1">
    <source>
        <dbReference type="SAM" id="MobiDB-lite"/>
    </source>
</evidence>
<feature type="domain" description="DUF8032" evidence="2">
    <location>
        <begin position="493"/>
        <end position="556"/>
    </location>
</feature>
<feature type="compositionally biased region" description="Low complexity" evidence="1">
    <location>
        <begin position="37"/>
        <end position="48"/>
    </location>
</feature>
<keyword evidence="4" id="KW-1185">Reference proteome</keyword>
<dbReference type="EMBL" id="JAEUBG010002086">
    <property type="protein sequence ID" value="KAH3685234.1"/>
    <property type="molecule type" value="Genomic_DNA"/>
</dbReference>
<reference evidence="3" key="2">
    <citation type="submission" date="2021-01" db="EMBL/GenBank/DDBJ databases">
        <authorList>
            <person name="Schikora-Tamarit M.A."/>
        </authorList>
    </citation>
    <scope>NUCLEOTIDE SEQUENCE</scope>
    <source>
        <strain evidence="3">CBS2887</strain>
    </source>
</reference>